<dbReference type="InterPro" id="IPR036365">
    <property type="entry name" value="PGBD-like_sf"/>
</dbReference>
<keyword evidence="3" id="KW-0732">Signal</keyword>
<sequence>MSKFLQNLKFQQWKRFFKILSFKERIAFFVFALGIILALSFLTVNFVLSHTQIQATSGGVYKEGTVDQQPRFINPLYLSDRDIDRDLVELIFSGLFKYNEQGEVVPDMVSEYQVKDDGRAVEVYLKKNIFWHDGQPLKAADVIFTINLLQDPQYQSPLRTKWLGITTEEMPNEGVRFKLPKKYGGFLENLTLKILPRHIFQDITPQNVPWSFSTPKYLIGSGPFKFEKIIQDRSSGYVKEIILKRNDKFYNAKPFLQKISFALYKTSDDLLKAVQTKEIQGFSLLDLKSSPKIDNFKAYDILIPRYFALFFNQGAQSNKNLAAINVKNALALAVNKEQIVQQIFNNKASQEISPILPDFYNFKKPSTSPNYNPQSAADLLEKAGFALNPATGFREKALPAEKSFIFKKNLTFRNQGQDVTELQKCLAKFPDIYPQGEINGYFGENTKAAVIKFQEKYTAEILAPSGLTQGNGEVKQGTRDALNKICFSAKTSNNVLEVTLSTGDRFPLPEIAAIIQSNWQSIGVKTNIKNASLTELQTDVLAKRDFEILLFGEALQAVPDPFPFWHSSQKNHPGLNIASYSSSKADSLLEKARESQSPTERQGLLQQFQNVLLANSPAIFLARPNYIYFLDSSIKGFATEKMIEPAKRFSAIENWYMKTKRVWK</sequence>
<dbReference type="AlphaFoldDB" id="A0A2H0UZL9"/>
<proteinExistence type="inferred from homology"/>
<dbReference type="Proteomes" id="UP000228906">
    <property type="component" value="Unassembled WGS sequence"/>
</dbReference>
<feature type="transmembrane region" description="Helical" evidence="4">
    <location>
        <begin position="26"/>
        <end position="48"/>
    </location>
</feature>
<evidence type="ECO:0000256" key="4">
    <source>
        <dbReference type="SAM" id="Phobius"/>
    </source>
</evidence>
<dbReference type="SUPFAM" id="SSF47090">
    <property type="entry name" value="PGBD-like"/>
    <property type="match status" value="1"/>
</dbReference>
<dbReference type="InterPro" id="IPR000914">
    <property type="entry name" value="SBP_5_dom"/>
</dbReference>
<dbReference type="InterPro" id="IPR036366">
    <property type="entry name" value="PGBDSf"/>
</dbReference>
<dbReference type="PANTHER" id="PTHR30290:SF9">
    <property type="entry name" value="OLIGOPEPTIDE-BINDING PROTEIN APPA"/>
    <property type="match status" value="1"/>
</dbReference>
<keyword evidence="4" id="KW-0812">Transmembrane</keyword>
<evidence type="ECO:0000313" key="6">
    <source>
        <dbReference type="EMBL" id="PIR91639.1"/>
    </source>
</evidence>
<dbReference type="Pfam" id="PF00496">
    <property type="entry name" value="SBP_bac_5"/>
    <property type="match status" value="1"/>
</dbReference>
<protein>
    <recommendedName>
        <fullName evidence="5">Solute-binding protein family 5 domain-containing protein</fullName>
    </recommendedName>
</protein>
<evidence type="ECO:0000256" key="2">
    <source>
        <dbReference type="ARBA" id="ARBA00022448"/>
    </source>
</evidence>
<dbReference type="InterPro" id="IPR030678">
    <property type="entry name" value="Peptide/Ni-bd"/>
</dbReference>
<dbReference type="SUPFAM" id="SSF53850">
    <property type="entry name" value="Periplasmic binding protein-like II"/>
    <property type="match status" value="1"/>
</dbReference>
<accession>A0A2H0UZL9</accession>
<name>A0A2H0UZL9_9BACT</name>
<dbReference type="GO" id="GO:0042597">
    <property type="term" value="C:periplasmic space"/>
    <property type="evidence" value="ECO:0007669"/>
    <property type="project" value="UniProtKB-ARBA"/>
</dbReference>
<dbReference type="GO" id="GO:0043190">
    <property type="term" value="C:ATP-binding cassette (ABC) transporter complex"/>
    <property type="evidence" value="ECO:0007669"/>
    <property type="project" value="InterPro"/>
</dbReference>
<dbReference type="Gene3D" id="3.40.190.10">
    <property type="entry name" value="Periplasmic binding protein-like II"/>
    <property type="match status" value="1"/>
</dbReference>
<keyword evidence="4" id="KW-0472">Membrane</keyword>
<organism evidence="6 7">
    <name type="scientific">bacterium (Candidatus Gribaldobacteria) CG10_big_fil_rev_8_21_14_0_10_41_12</name>
    <dbReference type="NCBI Taxonomy" id="2014277"/>
    <lineage>
        <taxon>Bacteria</taxon>
        <taxon>Candidatus Gribaldobacteria</taxon>
    </lineage>
</organism>
<keyword evidence="2" id="KW-0813">Transport</keyword>
<comment type="caution">
    <text evidence="6">The sequence shown here is derived from an EMBL/GenBank/DDBJ whole genome shotgun (WGS) entry which is preliminary data.</text>
</comment>
<dbReference type="PANTHER" id="PTHR30290">
    <property type="entry name" value="PERIPLASMIC BINDING COMPONENT OF ABC TRANSPORTER"/>
    <property type="match status" value="1"/>
</dbReference>
<evidence type="ECO:0000256" key="3">
    <source>
        <dbReference type="ARBA" id="ARBA00022729"/>
    </source>
</evidence>
<dbReference type="GO" id="GO:1904680">
    <property type="term" value="F:peptide transmembrane transporter activity"/>
    <property type="evidence" value="ECO:0007669"/>
    <property type="project" value="TreeGrafter"/>
</dbReference>
<dbReference type="Gene3D" id="3.10.105.10">
    <property type="entry name" value="Dipeptide-binding Protein, Domain 3"/>
    <property type="match status" value="1"/>
</dbReference>
<dbReference type="CDD" id="cd08513">
    <property type="entry name" value="PBP2_thermophilic_Hb8_like"/>
    <property type="match status" value="1"/>
</dbReference>
<evidence type="ECO:0000313" key="7">
    <source>
        <dbReference type="Proteomes" id="UP000228906"/>
    </source>
</evidence>
<keyword evidence="4" id="KW-1133">Transmembrane helix</keyword>
<evidence type="ECO:0000256" key="1">
    <source>
        <dbReference type="ARBA" id="ARBA00005695"/>
    </source>
</evidence>
<dbReference type="InterPro" id="IPR039424">
    <property type="entry name" value="SBP_5"/>
</dbReference>
<comment type="similarity">
    <text evidence="1">Belongs to the bacterial solute-binding protein 5 family.</text>
</comment>
<evidence type="ECO:0000259" key="5">
    <source>
        <dbReference type="Pfam" id="PF00496"/>
    </source>
</evidence>
<reference evidence="7" key="1">
    <citation type="submission" date="2017-09" db="EMBL/GenBank/DDBJ databases">
        <title>Depth-based differentiation of microbial function through sediment-hosted aquifers and enrichment of novel symbionts in the deep terrestrial subsurface.</title>
        <authorList>
            <person name="Probst A.J."/>
            <person name="Ladd B."/>
            <person name="Jarett J.K."/>
            <person name="Geller-Mcgrath D.E."/>
            <person name="Sieber C.M.K."/>
            <person name="Emerson J.B."/>
            <person name="Anantharaman K."/>
            <person name="Thomas B.C."/>
            <person name="Malmstrom R."/>
            <person name="Stieglmeier M."/>
            <person name="Klingl A."/>
            <person name="Woyke T."/>
            <person name="Ryan C.M."/>
            <person name="Banfield J.F."/>
        </authorList>
    </citation>
    <scope>NUCLEOTIDE SEQUENCE [LARGE SCALE GENOMIC DNA]</scope>
</reference>
<dbReference type="GO" id="GO:0015833">
    <property type="term" value="P:peptide transport"/>
    <property type="evidence" value="ECO:0007669"/>
    <property type="project" value="TreeGrafter"/>
</dbReference>
<dbReference type="PIRSF" id="PIRSF002741">
    <property type="entry name" value="MppA"/>
    <property type="match status" value="1"/>
</dbReference>
<dbReference type="Gene3D" id="1.10.101.10">
    <property type="entry name" value="PGBD-like superfamily/PGBD"/>
    <property type="match status" value="1"/>
</dbReference>
<gene>
    <name evidence="6" type="ORF">COU03_01345</name>
</gene>
<dbReference type="EMBL" id="PFAV01000022">
    <property type="protein sequence ID" value="PIR91639.1"/>
    <property type="molecule type" value="Genomic_DNA"/>
</dbReference>
<feature type="domain" description="Solute-binding protein family 5" evidence="5">
    <location>
        <begin position="103"/>
        <end position="421"/>
    </location>
</feature>